<keyword evidence="7 8" id="KW-0472">Membrane</keyword>
<dbReference type="InterPro" id="IPR035906">
    <property type="entry name" value="MetI-like_sf"/>
</dbReference>
<evidence type="ECO:0000313" key="10">
    <source>
        <dbReference type="EMBL" id="RAQ30569.1"/>
    </source>
</evidence>
<evidence type="ECO:0000256" key="4">
    <source>
        <dbReference type="ARBA" id="ARBA00022692"/>
    </source>
</evidence>
<protein>
    <submittedName>
        <fullName evidence="10">Amino acid ABC transporter permease</fullName>
    </submittedName>
</protein>
<keyword evidence="5" id="KW-0029">Amino-acid transport</keyword>
<keyword evidence="6 8" id="KW-1133">Transmembrane helix</keyword>
<dbReference type="CDD" id="cd06261">
    <property type="entry name" value="TM_PBP2"/>
    <property type="match status" value="1"/>
</dbReference>
<comment type="similarity">
    <text evidence="8">Belongs to the binding-protein-dependent transport system permease family.</text>
</comment>
<dbReference type="GO" id="GO:0022857">
    <property type="term" value="F:transmembrane transporter activity"/>
    <property type="evidence" value="ECO:0007669"/>
    <property type="project" value="InterPro"/>
</dbReference>
<keyword evidence="4 8" id="KW-0812">Transmembrane</keyword>
<reference evidence="10 11" key="1">
    <citation type="submission" date="2018-06" db="EMBL/GenBank/DDBJ databases">
        <title>Noncontiguous genome sequence of Ruminococcaceae bacterium ASD2818.</title>
        <authorList>
            <person name="Chaplin A.V."/>
            <person name="Sokolova S.R."/>
            <person name="Kochetkova T.O."/>
            <person name="Goltsov A.Y."/>
            <person name="Trofimov D.Y."/>
            <person name="Efimov B.A."/>
        </authorList>
    </citation>
    <scope>NUCLEOTIDE SEQUENCE [LARGE SCALE GENOMIC DNA]</scope>
    <source>
        <strain evidence="10 11">ASD2818</strain>
    </source>
</reference>
<comment type="subcellular location">
    <subcellularLocation>
        <location evidence="1 8">Cell membrane</location>
        <topology evidence="1 8">Multi-pass membrane protein</topology>
    </subcellularLocation>
</comment>
<evidence type="ECO:0000256" key="3">
    <source>
        <dbReference type="ARBA" id="ARBA00022475"/>
    </source>
</evidence>
<feature type="transmembrane region" description="Helical" evidence="8">
    <location>
        <begin position="178"/>
        <end position="202"/>
    </location>
</feature>
<organism evidence="10 11">
    <name type="scientific">Hydrogeniiclostridium mannosilyticum</name>
    <dbReference type="NCBI Taxonomy" id="2764322"/>
    <lineage>
        <taxon>Bacteria</taxon>
        <taxon>Bacillati</taxon>
        <taxon>Bacillota</taxon>
        <taxon>Clostridia</taxon>
        <taxon>Eubacteriales</taxon>
        <taxon>Acutalibacteraceae</taxon>
        <taxon>Hydrogeniiclostridium</taxon>
    </lineage>
</organism>
<keyword evidence="11" id="KW-1185">Reference proteome</keyword>
<dbReference type="Proteomes" id="UP000249377">
    <property type="component" value="Unassembled WGS sequence"/>
</dbReference>
<dbReference type="GO" id="GO:0006865">
    <property type="term" value="P:amino acid transport"/>
    <property type="evidence" value="ECO:0007669"/>
    <property type="project" value="UniProtKB-KW"/>
</dbReference>
<dbReference type="GO" id="GO:0043190">
    <property type="term" value="C:ATP-binding cassette (ABC) transporter complex"/>
    <property type="evidence" value="ECO:0007669"/>
    <property type="project" value="InterPro"/>
</dbReference>
<feature type="transmembrane region" description="Helical" evidence="8">
    <location>
        <begin position="52"/>
        <end position="73"/>
    </location>
</feature>
<gene>
    <name evidence="10" type="ORF">DPQ25_03475</name>
</gene>
<dbReference type="SUPFAM" id="SSF161098">
    <property type="entry name" value="MetI-like"/>
    <property type="match status" value="1"/>
</dbReference>
<evidence type="ECO:0000256" key="7">
    <source>
        <dbReference type="ARBA" id="ARBA00023136"/>
    </source>
</evidence>
<evidence type="ECO:0000256" key="2">
    <source>
        <dbReference type="ARBA" id="ARBA00022448"/>
    </source>
</evidence>
<dbReference type="InterPro" id="IPR010065">
    <property type="entry name" value="AA_ABC_transptr_permease_3TM"/>
</dbReference>
<dbReference type="Pfam" id="PF00528">
    <property type="entry name" value="BPD_transp_1"/>
    <property type="match status" value="1"/>
</dbReference>
<evidence type="ECO:0000313" key="11">
    <source>
        <dbReference type="Proteomes" id="UP000249377"/>
    </source>
</evidence>
<evidence type="ECO:0000256" key="1">
    <source>
        <dbReference type="ARBA" id="ARBA00004651"/>
    </source>
</evidence>
<sequence length="213" mass="23730">MNLQVLLENMLEASGATLGIFFLTLLFSLPLGLLLAFGRMSKLKVVNIPVKIYILVMRGTPLMLQLMFVFYALNPLIGIQLPRFESAVVAFTLNYAAYFAEIYRGGIESMPVGQHEAGKVLGFTKAQTFIHVILPQVVKRILPPMGNEFITLVKDTSLAQTINVIEIMRVTEKFASSAVSVVPFVVAAVFYLVMNGVVSLCFSRAEKHYDYYH</sequence>
<evidence type="ECO:0000259" key="9">
    <source>
        <dbReference type="PROSITE" id="PS50928"/>
    </source>
</evidence>
<dbReference type="EMBL" id="QLYR01000001">
    <property type="protein sequence ID" value="RAQ30569.1"/>
    <property type="molecule type" value="Genomic_DNA"/>
</dbReference>
<dbReference type="PROSITE" id="PS50928">
    <property type="entry name" value="ABC_TM1"/>
    <property type="match status" value="1"/>
</dbReference>
<dbReference type="NCBIfam" id="TIGR01726">
    <property type="entry name" value="HEQRo_perm_3TM"/>
    <property type="match status" value="1"/>
</dbReference>
<keyword evidence="2 8" id="KW-0813">Transport</keyword>
<name>A0A328UGR7_9FIRM</name>
<evidence type="ECO:0000256" key="8">
    <source>
        <dbReference type="RuleBase" id="RU363032"/>
    </source>
</evidence>
<feature type="domain" description="ABC transmembrane type-1" evidence="9">
    <location>
        <begin position="14"/>
        <end position="194"/>
    </location>
</feature>
<dbReference type="PANTHER" id="PTHR30614:SF0">
    <property type="entry name" value="L-CYSTINE TRANSPORT SYSTEM PERMEASE PROTEIN TCYL"/>
    <property type="match status" value="1"/>
</dbReference>
<dbReference type="Gene3D" id="1.10.3720.10">
    <property type="entry name" value="MetI-like"/>
    <property type="match status" value="1"/>
</dbReference>
<comment type="caution">
    <text evidence="10">The sequence shown here is derived from an EMBL/GenBank/DDBJ whole genome shotgun (WGS) entry which is preliminary data.</text>
</comment>
<keyword evidence="3" id="KW-1003">Cell membrane</keyword>
<proteinExistence type="inferred from homology"/>
<dbReference type="InterPro" id="IPR043429">
    <property type="entry name" value="ArtM/GltK/GlnP/TcyL/YhdX-like"/>
</dbReference>
<dbReference type="PANTHER" id="PTHR30614">
    <property type="entry name" value="MEMBRANE COMPONENT OF AMINO ACID ABC TRANSPORTER"/>
    <property type="match status" value="1"/>
</dbReference>
<dbReference type="AlphaFoldDB" id="A0A328UGR7"/>
<dbReference type="RefSeq" id="WP_112331764.1">
    <property type="nucleotide sequence ID" value="NZ_JADPHD010000001.1"/>
</dbReference>
<evidence type="ECO:0000256" key="5">
    <source>
        <dbReference type="ARBA" id="ARBA00022970"/>
    </source>
</evidence>
<evidence type="ECO:0000256" key="6">
    <source>
        <dbReference type="ARBA" id="ARBA00022989"/>
    </source>
</evidence>
<accession>A0A328UGR7</accession>
<feature type="transmembrane region" description="Helical" evidence="8">
    <location>
        <begin position="20"/>
        <end position="40"/>
    </location>
</feature>
<dbReference type="InterPro" id="IPR000515">
    <property type="entry name" value="MetI-like"/>
</dbReference>